<dbReference type="OrthoDB" id="10502700at2759"/>
<name>A0A3B6C3L1_WHEAT</name>
<sequence>MKTLRRDSSPYSSVASASVPIDVTLQPALGVHTKLLGSDLHGMTSSQMEEAIKPLREVADSLQGWVVRIGSFLERAEAALQRLPLAQAPVVESSVGFMDQAGAELFGSFSPRVGSSSTPLVLPNSVGEASTEVVSPVLQIMPELQVLCGEHVLPVSMEQLKLDSLQASKVDPVSSPPPVELCQALEVDLVPSPPPVDPCQGSDNLPLSVLEHGVLDVAALPSSATIGQVMHVSGMTIEPLVLAPTPNPNALFAKELCDLLASVEVARPGLAGRLLAS</sequence>
<dbReference type="Proteomes" id="UP000019116">
    <property type="component" value="Chromosome 2B"/>
</dbReference>
<reference evidence="1" key="2">
    <citation type="submission" date="2018-10" db="UniProtKB">
        <authorList>
            <consortium name="EnsemblPlants"/>
        </authorList>
    </citation>
    <scope>IDENTIFICATION</scope>
</reference>
<evidence type="ECO:0000313" key="2">
    <source>
        <dbReference type="Proteomes" id="UP000019116"/>
    </source>
</evidence>
<protein>
    <submittedName>
        <fullName evidence="1">Uncharacterized protein</fullName>
    </submittedName>
</protein>
<dbReference type="AlphaFoldDB" id="A0A3B6C3L1"/>
<dbReference type="OMA" id="WMVHIGS"/>
<accession>A0A3B6C3L1</accession>
<dbReference type="Gramene" id="TraesCS2B03G0530800.1">
    <property type="protein sequence ID" value="TraesCS2B03G0530800.1.CDS1"/>
    <property type="gene ID" value="TraesCS2B03G0530800"/>
</dbReference>
<evidence type="ECO:0000313" key="1">
    <source>
        <dbReference type="EnsemblPlants" id="TraesCS2B02G219500.1.cds1"/>
    </source>
</evidence>
<dbReference type="EnsemblPlants" id="TraesCS2B02G219500.1">
    <property type="protein sequence ID" value="TraesCS2B02G219500.1.cds1"/>
    <property type="gene ID" value="TraesCS2B02G219500"/>
</dbReference>
<reference evidence="1" key="1">
    <citation type="submission" date="2018-08" db="EMBL/GenBank/DDBJ databases">
        <authorList>
            <person name="Rossello M."/>
        </authorList>
    </citation>
    <scope>NUCLEOTIDE SEQUENCE [LARGE SCALE GENOMIC DNA]</scope>
    <source>
        <strain evidence="1">cv. Chinese Spring</strain>
    </source>
</reference>
<proteinExistence type="predicted"/>
<organism evidence="1">
    <name type="scientific">Triticum aestivum</name>
    <name type="common">Wheat</name>
    <dbReference type="NCBI Taxonomy" id="4565"/>
    <lineage>
        <taxon>Eukaryota</taxon>
        <taxon>Viridiplantae</taxon>
        <taxon>Streptophyta</taxon>
        <taxon>Embryophyta</taxon>
        <taxon>Tracheophyta</taxon>
        <taxon>Spermatophyta</taxon>
        <taxon>Magnoliopsida</taxon>
        <taxon>Liliopsida</taxon>
        <taxon>Poales</taxon>
        <taxon>Poaceae</taxon>
        <taxon>BOP clade</taxon>
        <taxon>Pooideae</taxon>
        <taxon>Triticodae</taxon>
        <taxon>Triticeae</taxon>
        <taxon>Triticinae</taxon>
        <taxon>Triticum</taxon>
    </lineage>
</organism>
<keyword evidence="2" id="KW-1185">Reference proteome</keyword>
<dbReference type="Gramene" id="TraesCS2B02G219500.1">
    <property type="protein sequence ID" value="TraesCS2B02G219500.1.cds1"/>
    <property type="gene ID" value="TraesCS2B02G219500"/>
</dbReference>
<dbReference type="PaxDb" id="4565-Traes_2DL_78A2B24C9.1"/>